<dbReference type="GO" id="GO:0051301">
    <property type="term" value="P:cell division"/>
    <property type="evidence" value="ECO:0007669"/>
    <property type="project" value="UniProtKB-KW"/>
</dbReference>
<keyword evidence="4" id="KW-0132">Cell division</keyword>
<evidence type="ECO:0000256" key="1">
    <source>
        <dbReference type="SAM" id="MobiDB-lite"/>
    </source>
</evidence>
<dbReference type="EMBL" id="JACIJP010000003">
    <property type="protein sequence ID" value="MBB6124409.1"/>
    <property type="molecule type" value="Genomic_DNA"/>
</dbReference>
<protein>
    <submittedName>
        <fullName evidence="4">Cell division septation protein DedD</fullName>
    </submittedName>
</protein>
<dbReference type="SUPFAM" id="SSF110997">
    <property type="entry name" value="Sporulation related repeat"/>
    <property type="match status" value="1"/>
</dbReference>
<evidence type="ECO:0000313" key="4">
    <source>
        <dbReference type="EMBL" id="MBB6124409.1"/>
    </source>
</evidence>
<sequence>MMKHFGGILAIMAATTTLAFGAAPAWADVKAGVDAWTQGDYARAIDEWRPLAESGDADAQFNMGQAYKLGRGVPTDLTTALGYYRKAAAQGHQRAEDNIGLILFQQGNRSEAMPTLQKSADRGEPRAQYLVGTALFNGDLLPKNWVRAYAMMTRASSAGLTQARNSLAQMDQYIPEAQRKEGLALAAQWDKQPSSTVMASAAPASTSPKAPVARPAPAPIRTTDLPPSTPPAASDSGRGTTYAPPPVSGIKPSAPAPAPAPKPAPAMPAATPSAPTSGTWRIQLGAFSEEARANALWTSLSTKVRGLSAYQPYLVKGDGITRLQAGPLPGQTEAIKLCTAIKATGNPCIPKGL</sequence>
<organism evidence="4 5">
    <name type="scientific">Sphingobium subterraneum</name>
    <dbReference type="NCBI Taxonomy" id="627688"/>
    <lineage>
        <taxon>Bacteria</taxon>
        <taxon>Pseudomonadati</taxon>
        <taxon>Pseudomonadota</taxon>
        <taxon>Alphaproteobacteria</taxon>
        <taxon>Sphingomonadales</taxon>
        <taxon>Sphingomonadaceae</taxon>
        <taxon>Sphingobium</taxon>
    </lineage>
</organism>
<evidence type="ECO:0000256" key="2">
    <source>
        <dbReference type="SAM" id="SignalP"/>
    </source>
</evidence>
<keyword evidence="5" id="KW-1185">Reference proteome</keyword>
<evidence type="ECO:0000259" key="3">
    <source>
        <dbReference type="PROSITE" id="PS51724"/>
    </source>
</evidence>
<comment type="caution">
    <text evidence="4">The sequence shown here is derived from an EMBL/GenBank/DDBJ whole genome shotgun (WGS) entry which is preliminary data.</text>
</comment>
<feature type="signal peptide" evidence="2">
    <location>
        <begin position="1"/>
        <end position="27"/>
    </location>
</feature>
<feature type="compositionally biased region" description="Pro residues" evidence="1">
    <location>
        <begin position="254"/>
        <end position="266"/>
    </location>
</feature>
<dbReference type="SUPFAM" id="SSF81901">
    <property type="entry name" value="HCP-like"/>
    <property type="match status" value="1"/>
</dbReference>
<dbReference type="InterPro" id="IPR006597">
    <property type="entry name" value="Sel1-like"/>
</dbReference>
<name>A0A841IZL1_9SPHN</name>
<dbReference type="InterPro" id="IPR011990">
    <property type="entry name" value="TPR-like_helical_dom_sf"/>
</dbReference>
<reference evidence="4 5" key="1">
    <citation type="submission" date="2020-08" db="EMBL/GenBank/DDBJ databases">
        <title>Genomic Encyclopedia of Type Strains, Phase IV (KMG-IV): sequencing the most valuable type-strain genomes for metagenomic binning, comparative biology and taxonomic classification.</title>
        <authorList>
            <person name="Goeker M."/>
        </authorList>
    </citation>
    <scope>NUCLEOTIDE SEQUENCE [LARGE SCALE GENOMIC DNA]</scope>
    <source>
        <strain evidence="4 5">DSM 102255</strain>
    </source>
</reference>
<proteinExistence type="predicted"/>
<evidence type="ECO:0000313" key="5">
    <source>
        <dbReference type="Proteomes" id="UP000552700"/>
    </source>
</evidence>
<feature type="region of interest" description="Disordered" evidence="1">
    <location>
        <begin position="196"/>
        <end position="277"/>
    </location>
</feature>
<dbReference type="PANTHER" id="PTHR45011:SF1">
    <property type="entry name" value="DAP3-BINDING CELL DEATH ENHANCER 1"/>
    <property type="match status" value="1"/>
</dbReference>
<dbReference type="InterPro" id="IPR007730">
    <property type="entry name" value="SPOR-like_dom"/>
</dbReference>
<feature type="compositionally biased region" description="Low complexity" evidence="1">
    <location>
        <begin position="196"/>
        <end position="215"/>
    </location>
</feature>
<feature type="domain" description="SPOR" evidence="3">
    <location>
        <begin position="274"/>
        <end position="353"/>
    </location>
</feature>
<dbReference type="InterPro" id="IPR052748">
    <property type="entry name" value="ISR_Activator"/>
</dbReference>
<dbReference type="GO" id="GO:0042834">
    <property type="term" value="F:peptidoglycan binding"/>
    <property type="evidence" value="ECO:0007669"/>
    <property type="project" value="InterPro"/>
</dbReference>
<dbReference type="InterPro" id="IPR036680">
    <property type="entry name" value="SPOR-like_sf"/>
</dbReference>
<keyword evidence="2" id="KW-0732">Signal</keyword>
<dbReference type="Gene3D" id="3.30.70.1070">
    <property type="entry name" value="Sporulation related repeat"/>
    <property type="match status" value="1"/>
</dbReference>
<dbReference type="AlphaFoldDB" id="A0A841IZL1"/>
<dbReference type="Pfam" id="PF05036">
    <property type="entry name" value="SPOR"/>
    <property type="match status" value="1"/>
</dbReference>
<gene>
    <name evidence="4" type="ORF">FHS92_002154</name>
</gene>
<keyword evidence="4" id="KW-0131">Cell cycle</keyword>
<dbReference type="Gene3D" id="1.25.40.10">
    <property type="entry name" value="Tetratricopeptide repeat domain"/>
    <property type="match status" value="1"/>
</dbReference>
<feature type="chain" id="PRO_5033011625" evidence="2">
    <location>
        <begin position="28"/>
        <end position="353"/>
    </location>
</feature>
<dbReference type="Pfam" id="PF08238">
    <property type="entry name" value="Sel1"/>
    <property type="match status" value="2"/>
</dbReference>
<dbReference type="Proteomes" id="UP000552700">
    <property type="component" value="Unassembled WGS sequence"/>
</dbReference>
<dbReference type="PANTHER" id="PTHR45011">
    <property type="entry name" value="DAP3-BINDING CELL DEATH ENHANCER 1"/>
    <property type="match status" value="1"/>
</dbReference>
<dbReference type="PROSITE" id="PS51724">
    <property type="entry name" value="SPOR"/>
    <property type="match status" value="1"/>
</dbReference>
<feature type="compositionally biased region" description="Low complexity" evidence="1">
    <location>
        <begin position="267"/>
        <end position="276"/>
    </location>
</feature>
<dbReference type="SMART" id="SM00671">
    <property type="entry name" value="SEL1"/>
    <property type="match status" value="2"/>
</dbReference>
<accession>A0A841IZL1</accession>